<feature type="domain" description="S1 motif" evidence="2">
    <location>
        <begin position="6"/>
        <end position="74"/>
    </location>
</feature>
<dbReference type="FunFam" id="2.40.50.140:FF:000051">
    <property type="entry name" value="RNA-binding transcriptional accessory protein"/>
    <property type="match status" value="1"/>
</dbReference>
<dbReference type="GO" id="GO:0003729">
    <property type="term" value="F:mRNA binding"/>
    <property type="evidence" value="ECO:0007669"/>
    <property type="project" value="TreeGrafter"/>
</dbReference>
<dbReference type="EMBL" id="AENT01000010">
    <property type="protein sequence ID" value="EFR43137.1"/>
    <property type="molecule type" value="Genomic_DNA"/>
</dbReference>
<dbReference type="PROSITE" id="PS50126">
    <property type="entry name" value="S1"/>
    <property type="match status" value="1"/>
</dbReference>
<dbReference type="CDD" id="cd05692">
    <property type="entry name" value="S1_RPS1_repeat_hs4"/>
    <property type="match status" value="1"/>
</dbReference>
<evidence type="ECO:0000259" key="2">
    <source>
        <dbReference type="PROSITE" id="PS50126"/>
    </source>
</evidence>
<organism evidence="3 4">
    <name type="scientific">Dialister micraerophilus UPII 345-E</name>
    <dbReference type="NCBI Taxonomy" id="910314"/>
    <lineage>
        <taxon>Bacteria</taxon>
        <taxon>Bacillati</taxon>
        <taxon>Bacillota</taxon>
        <taxon>Negativicutes</taxon>
        <taxon>Veillonellales</taxon>
        <taxon>Veillonellaceae</taxon>
        <taxon>Dialister</taxon>
    </lineage>
</organism>
<sequence>MALEVGSIVEGKVSGIVKFGAFVDLGEGKTGLVHISEIAHEYVEDVNEFLKVGDEVKVKIISIDNHNKFALSIKQAQSNPEHKRSYEKGNKSSEYKNFHHENNLSAKGTHAYRKSGNAQNSRSFQAERKREDITSFEDKISKFLKESDERLLDLKRNVESKRGGRGGRRSD</sequence>
<dbReference type="PANTHER" id="PTHR10724">
    <property type="entry name" value="30S RIBOSOMAL PROTEIN S1"/>
    <property type="match status" value="1"/>
</dbReference>
<reference evidence="3 4" key="1">
    <citation type="submission" date="2010-11" db="EMBL/GenBank/DDBJ databases">
        <authorList>
            <person name="Durkin A.S."/>
            <person name="Madupu R."/>
            <person name="Torralba M."/>
            <person name="Gillis M."/>
            <person name="Methe B."/>
            <person name="Sutton G."/>
            <person name="Nelson K.E."/>
        </authorList>
    </citation>
    <scope>NUCLEOTIDE SEQUENCE [LARGE SCALE GENOMIC DNA]</scope>
    <source>
        <strain evidence="3 4">UPII 345-E</strain>
    </source>
</reference>
<dbReference type="GO" id="GO:0003735">
    <property type="term" value="F:structural constituent of ribosome"/>
    <property type="evidence" value="ECO:0007669"/>
    <property type="project" value="TreeGrafter"/>
</dbReference>
<dbReference type="GO" id="GO:0006412">
    <property type="term" value="P:translation"/>
    <property type="evidence" value="ECO:0007669"/>
    <property type="project" value="TreeGrafter"/>
</dbReference>
<dbReference type="AlphaFoldDB" id="E4L7Z3"/>
<dbReference type="SUPFAM" id="SSF50249">
    <property type="entry name" value="Nucleic acid-binding proteins"/>
    <property type="match status" value="1"/>
</dbReference>
<name>E4L7Z3_9FIRM</name>
<dbReference type="GO" id="GO:0005737">
    <property type="term" value="C:cytoplasm"/>
    <property type="evidence" value="ECO:0007669"/>
    <property type="project" value="UniProtKB-ARBA"/>
</dbReference>
<evidence type="ECO:0000313" key="4">
    <source>
        <dbReference type="Proteomes" id="UP000004594"/>
    </source>
</evidence>
<dbReference type="Gene3D" id="2.40.50.140">
    <property type="entry name" value="Nucleic acid-binding proteins"/>
    <property type="match status" value="1"/>
</dbReference>
<gene>
    <name evidence="3" type="ORF">HMPREF9220_0834</name>
</gene>
<evidence type="ECO:0000313" key="3">
    <source>
        <dbReference type="EMBL" id="EFR43137.1"/>
    </source>
</evidence>
<protein>
    <submittedName>
        <fullName evidence="3">S1 RNA binding domain protein</fullName>
    </submittedName>
</protein>
<feature type="region of interest" description="Disordered" evidence="1">
    <location>
        <begin position="75"/>
        <end position="132"/>
    </location>
</feature>
<dbReference type="RefSeq" id="WP_007554222.1">
    <property type="nucleotide sequence ID" value="NZ_AENT01000010.1"/>
</dbReference>
<dbReference type="eggNOG" id="COG1098">
    <property type="taxonomic scope" value="Bacteria"/>
</dbReference>
<dbReference type="OrthoDB" id="9810507at2"/>
<dbReference type="Pfam" id="PF00575">
    <property type="entry name" value="S1"/>
    <property type="match status" value="1"/>
</dbReference>
<proteinExistence type="predicted"/>
<dbReference type="InterPro" id="IPR050437">
    <property type="entry name" value="Ribos_protein_bS1-like"/>
</dbReference>
<accession>E4L7Z3</accession>
<feature type="compositionally biased region" description="Basic and acidic residues" evidence="1">
    <location>
        <begin position="80"/>
        <end position="102"/>
    </location>
</feature>
<dbReference type="SMART" id="SM00316">
    <property type="entry name" value="S1"/>
    <property type="match status" value="1"/>
</dbReference>
<evidence type="ECO:0000256" key="1">
    <source>
        <dbReference type="SAM" id="MobiDB-lite"/>
    </source>
</evidence>
<dbReference type="InterPro" id="IPR012340">
    <property type="entry name" value="NA-bd_OB-fold"/>
</dbReference>
<dbReference type="InterPro" id="IPR003029">
    <property type="entry name" value="S1_domain"/>
</dbReference>
<comment type="caution">
    <text evidence="3">The sequence shown here is derived from an EMBL/GenBank/DDBJ whole genome shotgun (WGS) entry which is preliminary data.</text>
</comment>
<dbReference type="Proteomes" id="UP000004594">
    <property type="component" value="Unassembled WGS sequence"/>
</dbReference>